<dbReference type="GO" id="GO:0046872">
    <property type="term" value="F:metal ion binding"/>
    <property type="evidence" value="ECO:0007669"/>
    <property type="project" value="UniProtKB-KW"/>
</dbReference>
<evidence type="ECO:0000256" key="7">
    <source>
        <dbReference type="ARBA" id="ARBA00022723"/>
    </source>
</evidence>
<dbReference type="InterPro" id="IPR014746">
    <property type="entry name" value="Gln_synth/guanido_kin_cat_dom"/>
</dbReference>
<dbReference type="Gene3D" id="3.30.590.10">
    <property type="entry name" value="Glutamine synthetase/guanido kinase, catalytic domain"/>
    <property type="match status" value="1"/>
</dbReference>
<evidence type="ECO:0000256" key="13">
    <source>
        <dbReference type="PROSITE-ProRule" id="PRU01331"/>
    </source>
</evidence>
<dbReference type="GO" id="GO:0006542">
    <property type="term" value="P:glutamine biosynthetic process"/>
    <property type="evidence" value="ECO:0007669"/>
    <property type="project" value="InterPro"/>
</dbReference>
<name>A0A553HIX8_9PEZI</name>
<reference evidence="17" key="1">
    <citation type="submission" date="2019-06" db="EMBL/GenBank/DDBJ databases">
        <title>Draft genome sequence of the griseofulvin-producing fungus Xylaria cubensis strain G536.</title>
        <authorList>
            <person name="Mead M.E."/>
            <person name="Raja H.A."/>
            <person name="Steenwyk J.L."/>
            <person name="Knowles S.L."/>
            <person name="Oberlies N.H."/>
            <person name="Rokas A."/>
        </authorList>
    </citation>
    <scope>NUCLEOTIDE SEQUENCE [LARGE SCALE GENOMIC DNA]</scope>
    <source>
        <strain evidence="17">G536</strain>
    </source>
</reference>
<keyword evidence="6" id="KW-0808">Transferase</keyword>
<keyword evidence="10" id="KW-0408">Iron</keyword>
<evidence type="ECO:0000256" key="10">
    <source>
        <dbReference type="ARBA" id="ARBA00023004"/>
    </source>
</evidence>
<dbReference type="PANTHER" id="PTHR31528">
    <property type="entry name" value="4-AMINO-5-HYDROXYMETHYL-2-METHYLPYRIMIDINE PHOSPHATE SYNTHASE THI11-RELATED"/>
    <property type="match status" value="1"/>
</dbReference>
<dbReference type="OrthoDB" id="3364440at2759"/>
<keyword evidence="8" id="KW-0663">Pyridoxal phosphate</keyword>
<comment type="similarity">
    <text evidence="3">Belongs to the NMT1/THI5 family.</text>
</comment>
<dbReference type="GO" id="GO:0004356">
    <property type="term" value="F:glutamine synthetase activity"/>
    <property type="evidence" value="ECO:0007669"/>
    <property type="project" value="InterPro"/>
</dbReference>
<dbReference type="GO" id="GO:0009229">
    <property type="term" value="P:thiamine diphosphate biosynthetic process"/>
    <property type="evidence" value="ECO:0007669"/>
    <property type="project" value="UniProtKB-UniPathway"/>
</dbReference>
<dbReference type="InterPro" id="IPR036651">
    <property type="entry name" value="Gln_synt_N_sf"/>
</dbReference>
<comment type="catalytic activity">
    <reaction evidence="12">
        <text>N(6)-(pyridoxal phosphate)-L-lysyl-[4-amino-5-hydroxymethyl-2-methylpyrimidine phosphate synthase] + L-histidyl-[4-amino-5-hydroxymethyl-2-methylpyrimidine phosphate synthase] + 2 Fe(3+) + 4 H2O = L-lysyl-[4-amino-5-hydroxymethyl-2-methylpyrimidine phosphate synthase] + (2S)-2-amino-5-hydroxy-4-oxopentanoyl-[4-amino-5-hydroxymethyl-2-methylpyrimidine phosphate synthase] + 4-amino-2-methyl-5-(phosphooxymethyl)pyrimidine + 3-oxopropanoate + 2 Fe(2+) + 2 H(+)</text>
        <dbReference type="Rhea" id="RHEA:65756"/>
        <dbReference type="Rhea" id="RHEA-COMP:16892"/>
        <dbReference type="Rhea" id="RHEA-COMP:16893"/>
        <dbReference type="Rhea" id="RHEA-COMP:16894"/>
        <dbReference type="Rhea" id="RHEA-COMP:16895"/>
        <dbReference type="ChEBI" id="CHEBI:15377"/>
        <dbReference type="ChEBI" id="CHEBI:15378"/>
        <dbReference type="ChEBI" id="CHEBI:29033"/>
        <dbReference type="ChEBI" id="CHEBI:29034"/>
        <dbReference type="ChEBI" id="CHEBI:29969"/>
        <dbReference type="ChEBI" id="CHEBI:29979"/>
        <dbReference type="ChEBI" id="CHEBI:33190"/>
        <dbReference type="ChEBI" id="CHEBI:58354"/>
        <dbReference type="ChEBI" id="CHEBI:143915"/>
        <dbReference type="ChEBI" id="CHEBI:157692"/>
    </reaction>
    <physiologicalReaction direction="left-to-right" evidence="12">
        <dbReference type="Rhea" id="RHEA:65757"/>
    </physiologicalReaction>
</comment>
<evidence type="ECO:0000313" key="16">
    <source>
        <dbReference type="EMBL" id="TRX87876.1"/>
    </source>
</evidence>
<dbReference type="GO" id="GO:0009228">
    <property type="term" value="P:thiamine biosynthetic process"/>
    <property type="evidence" value="ECO:0007669"/>
    <property type="project" value="UniProtKB-KW"/>
</dbReference>
<evidence type="ECO:0000259" key="15">
    <source>
        <dbReference type="PROSITE" id="PS51987"/>
    </source>
</evidence>
<dbReference type="FunFam" id="3.40.190.10:FF:000187">
    <property type="entry name" value="4-amino-5-hydroxymethyl-2-methylpyrimidine phosphate synthase THI5"/>
    <property type="match status" value="1"/>
</dbReference>
<keyword evidence="17" id="KW-1185">Reference proteome</keyword>
<dbReference type="InterPro" id="IPR027939">
    <property type="entry name" value="NMT1/THI5"/>
</dbReference>
<keyword evidence="9" id="KW-0784">Thiamine biosynthesis</keyword>
<dbReference type="PANTHER" id="PTHR31528:SF1">
    <property type="entry name" value="4-AMINO-5-HYDROXYMETHYL-2-METHYLPYRIMIDINE PHOSPHATE SYNTHASE THI11-RELATED"/>
    <property type="match status" value="1"/>
</dbReference>
<evidence type="ECO:0000256" key="11">
    <source>
        <dbReference type="ARBA" id="ARBA00033171"/>
    </source>
</evidence>
<dbReference type="Pfam" id="PF00120">
    <property type="entry name" value="Gln-synt_C"/>
    <property type="match status" value="1"/>
</dbReference>
<dbReference type="Gene3D" id="3.10.20.70">
    <property type="entry name" value="Glutamine synthetase, N-terminal domain"/>
    <property type="match status" value="1"/>
</dbReference>
<comment type="caution">
    <text evidence="16">The sequence shown here is derived from an EMBL/GenBank/DDBJ whole genome shotgun (WGS) entry which is preliminary data.</text>
</comment>
<evidence type="ECO:0000256" key="1">
    <source>
        <dbReference type="ARBA" id="ARBA00003469"/>
    </source>
</evidence>
<dbReference type="InterPro" id="IPR008146">
    <property type="entry name" value="Gln_synth_cat_dom"/>
</dbReference>
<dbReference type="GO" id="GO:0016740">
    <property type="term" value="F:transferase activity"/>
    <property type="evidence" value="ECO:0007669"/>
    <property type="project" value="UniProtKB-KW"/>
</dbReference>
<evidence type="ECO:0000256" key="9">
    <source>
        <dbReference type="ARBA" id="ARBA00022977"/>
    </source>
</evidence>
<evidence type="ECO:0000256" key="4">
    <source>
        <dbReference type="ARBA" id="ARBA00011738"/>
    </source>
</evidence>
<evidence type="ECO:0000313" key="17">
    <source>
        <dbReference type="Proteomes" id="UP000319160"/>
    </source>
</evidence>
<evidence type="ECO:0000256" key="5">
    <source>
        <dbReference type="ARBA" id="ARBA00021364"/>
    </source>
</evidence>
<dbReference type="Proteomes" id="UP000319160">
    <property type="component" value="Unassembled WGS sequence"/>
</dbReference>
<dbReference type="Pfam" id="PF09084">
    <property type="entry name" value="NMT1"/>
    <property type="match status" value="1"/>
</dbReference>
<dbReference type="UniPathway" id="UPA00060"/>
<comment type="similarity">
    <text evidence="13 14">Belongs to the glutamine synthetase family.</text>
</comment>
<dbReference type="PROSITE" id="PS51987">
    <property type="entry name" value="GS_CATALYTIC"/>
    <property type="match status" value="1"/>
</dbReference>
<proteinExistence type="inferred from homology"/>
<gene>
    <name evidence="16" type="ORF">FHL15_011238</name>
</gene>
<dbReference type="CDD" id="cd13650">
    <property type="entry name" value="PBP2_THI5"/>
    <property type="match status" value="1"/>
</dbReference>
<dbReference type="STRING" id="2512241.A0A553HIX8"/>
<dbReference type="AlphaFoldDB" id="A0A553HIX8"/>
<organism evidence="16 17">
    <name type="scientific">Xylaria flabelliformis</name>
    <dbReference type="NCBI Taxonomy" id="2512241"/>
    <lineage>
        <taxon>Eukaryota</taxon>
        <taxon>Fungi</taxon>
        <taxon>Dikarya</taxon>
        <taxon>Ascomycota</taxon>
        <taxon>Pezizomycotina</taxon>
        <taxon>Sordariomycetes</taxon>
        <taxon>Xylariomycetidae</taxon>
        <taxon>Xylariales</taxon>
        <taxon>Xylariaceae</taxon>
        <taxon>Xylaria</taxon>
    </lineage>
</organism>
<feature type="domain" description="GS catalytic" evidence="15">
    <location>
        <begin position="498"/>
        <end position="828"/>
    </location>
</feature>
<sequence>MSTDKITFLTNWHATPYHAPLFLAQSKGFFKEEGIKVALLEPNDPSDVTEIIGTGKVDLGFKAMIHTLAAKARSFPVSSIGSLLDEPFTGVVYLKSSGITPDFHTLKGKRIGYVGEFGKIQIDELTSHYGMSPADYTAVRCGMNVSKAIIRGEIDAGIGLENVQMVELEEWLTSQGRPKTDVQMLRIDELAELGCCCFCSILYIGNDEFIERNPGKVHAFMRAVKKATDFVIAQPEEAWAEYVDFKPAMGTPLNRKIFERSYAYFSKDLKNVKRDWEKVTAYGKRLGVLDASFEPNYTNEFLGWTLGIDSQNPTGDQKRMADLQRHVAAEGGFHRLHVDEVEEQTRHPEEFERHRHEIRFHRRPKPTMGNNNMATRNSAVNLNTEADQEGNTSVRRQAGDMDSAKYLRMYWYDYTSLPRCRVIPMHRVDAAEKPFTISITKASMGILPNDTLVPGVTGTGVYVLHPDWSSAKKGPVDGHLSCQAFFHEEDGSEAVLCPRGILKRALHRAKAAGGLTFLVGFEVEFTVLERTGDPAGDKYRKLSNDGHSWSTAGSLASWGAEGSFGTVADEILDALREARVDVEQFHAEGAPGQYELVLAPQTPLQACDGLLHARQVIESAAARRGFRVTLHPRPFSDSLGSGSHAHISIASENGDDPEVYERFYGGVLEHFPAIFAFTNSHSASYERMVDGLWAGGRWVTWGSHNKEAPLRKCKDSHWEVKVMDGMANPYLAIAALLQAGTEGAAFTWGDCPIDPAKLSSEERKTLGIKTRFPKDLEEALEALEKDNTMVRLLGGEFVKRYVTVKKGEMALLNSIPEKMRRQWIMDRY</sequence>
<dbReference type="SUPFAM" id="SSF55931">
    <property type="entry name" value="Glutamine synthetase/guanido kinase"/>
    <property type="match status" value="1"/>
</dbReference>
<evidence type="ECO:0000256" key="8">
    <source>
        <dbReference type="ARBA" id="ARBA00022898"/>
    </source>
</evidence>
<evidence type="ECO:0000256" key="14">
    <source>
        <dbReference type="RuleBase" id="RU000384"/>
    </source>
</evidence>
<dbReference type="Gene3D" id="3.40.190.10">
    <property type="entry name" value="Periplasmic binding protein-like II"/>
    <property type="match status" value="2"/>
</dbReference>
<dbReference type="SUPFAM" id="SSF53850">
    <property type="entry name" value="Periplasmic binding protein-like II"/>
    <property type="match status" value="1"/>
</dbReference>
<evidence type="ECO:0000256" key="3">
    <source>
        <dbReference type="ARBA" id="ARBA00009406"/>
    </source>
</evidence>
<protein>
    <recommendedName>
        <fullName evidence="5">Glutamine synthetase</fullName>
    </recommendedName>
    <alternativeName>
        <fullName evidence="11">Thiamine pyrimidine synthase</fullName>
    </alternativeName>
</protein>
<dbReference type="InterPro" id="IPR015168">
    <property type="entry name" value="SsuA/THI5"/>
</dbReference>
<dbReference type="EMBL" id="VFLP01000113">
    <property type="protein sequence ID" value="TRX87876.1"/>
    <property type="molecule type" value="Genomic_DNA"/>
</dbReference>
<accession>A0A553HIX8</accession>
<dbReference type="SMART" id="SM01230">
    <property type="entry name" value="Gln-synt_C"/>
    <property type="match status" value="1"/>
</dbReference>
<comment type="subunit">
    <text evidence="4">Homodimer.</text>
</comment>
<comment type="function">
    <text evidence="1">Responsible for the formation of the pyrimidine heterocycle in the thiamine biosynthesis pathway. Catalyzes the formation of hydroxymethylpyrimidine phosphate (HMP-P) from histidine and pyridoxal phosphate (PLP). The protein uses PLP and the active site histidine to form HMP-P, generating an inactive enzyme. The enzyme can only undergo a single turnover, which suggests it is a suicide enzyme.</text>
</comment>
<comment type="pathway">
    <text evidence="2">Cofactor biosynthesis; thiamine diphosphate biosynthesis.</text>
</comment>
<evidence type="ECO:0000256" key="2">
    <source>
        <dbReference type="ARBA" id="ARBA00004948"/>
    </source>
</evidence>
<keyword evidence="7" id="KW-0479">Metal-binding</keyword>
<evidence type="ECO:0000256" key="12">
    <source>
        <dbReference type="ARBA" id="ARBA00048179"/>
    </source>
</evidence>
<evidence type="ECO:0000256" key="6">
    <source>
        <dbReference type="ARBA" id="ARBA00022679"/>
    </source>
</evidence>